<evidence type="ECO:0000256" key="7">
    <source>
        <dbReference type="SAM" id="Phobius"/>
    </source>
</evidence>
<dbReference type="SUPFAM" id="SSF55073">
    <property type="entry name" value="Nucleotide cyclase"/>
    <property type="match status" value="1"/>
</dbReference>
<dbReference type="CDD" id="cd07302">
    <property type="entry name" value="CHD"/>
    <property type="match status" value="1"/>
</dbReference>
<proteinExistence type="inferred from homology"/>
<keyword evidence="3" id="KW-1003">Cell membrane</keyword>
<dbReference type="Proteomes" id="UP001190465">
    <property type="component" value="Chromosome"/>
</dbReference>
<sequence>MKANATLAQRLGRFLERLTQTSGRLPETSSYGSWLLGDVAEGPKRRRIRIQLILTVFILVTNLVGMIVSIVLVTVAFPDPSVFDDAPGWLTYGVAPAYLTVALGIGTVWITHSTVNALRWAIEDDAPTKDNLRQTFVAPWRVAIAHLILWGLGTVILAVLYGIYDPLFIPRFLIAVGICGVMVATFAYLFTEFALRPVAAQALEAGDPPRRLAPGIMGRIMTVWMVGAGVPVVGIGLIALFVLLLRNLTQTQFAVAVLISSAATLVFGFSLMWVAAWITATPIRVVRAALRRVEEGNLDTNLVVFDGTELGQLQRGFNSMVTGLRERERVRDLFGRHVGHAVARAAESRGINPSGEERHAAVLFVDITGSTTLVTTRAAADVVTLLNRFFTVVVEEVNEHDGLLNKFEGDGCLAVFGAPNDLESPEDAALATARGIAARLRVEVPEIQAGIGVAAGTVVAGNVGAHDRFEYTVIGAPVNEAARLCELAKTTPGHLLASSDTIRGATETERALWTFGDTVTLRGYEIPTQLAFPR</sequence>
<feature type="domain" description="Guanylate cyclase" evidence="8">
    <location>
        <begin position="361"/>
        <end position="485"/>
    </location>
</feature>
<evidence type="ECO:0000259" key="8">
    <source>
        <dbReference type="PROSITE" id="PS50125"/>
    </source>
</evidence>
<feature type="transmembrane region" description="Helical" evidence="7">
    <location>
        <begin position="89"/>
        <end position="110"/>
    </location>
</feature>
<name>A0ABM9LHT1_9MYCO</name>
<feature type="transmembrane region" description="Helical" evidence="7">
    <location>
        <begin position="220"/>
        <end position="245"/>
    </location>
</feature>
<dbReference type="Pfam" id="PF00672">
    <property type="entry name" value="HAMP"/>
    <property type="match status" value="1"/>
</dbReference>
<evidence type="ECO:0000256" key="2">
    <source>
        <dbReference type="ARBA" id="ARBA00005381"/>
    </source>
</evidence>
<dbReference type="InterPro" id="IPR003660">
    <property type="entry name" value="HAMP_dom"/>
</dbReference>
<dbReference type="Gene3D" id="3.30.70.1230">
    <property type="entry name" value="Nucleotide cyclase"/>
    <property type="match status" value="1"/>
</dbReference>
<comment type="similarity">
    <text evidence="2">Belongs to the adenylyl cyclase class-3 family.</text>
</comment>
<organism evidence="10 11">
    <name type="scientific">[Mycobacterium] burgundiense</name>
    <dbReference type="NCBI Taxonomy" id="3064286"/>
    <lineage>
        <taxon>Bacteria</taxon>
        <taxon>Bacillati</taxon>
        <taxon>Actinomycetota</taxon>
        <taxon>Actinomycetes</taxon>
        <taxon>Mycobacteriales</taxon>
        <taxon>Mycobacteriaceae</taxon>
        <taxon>Mycolicibacterium</taxon>
    </lineage>
</organism>
<dbReference type="EMBL" id="OY726397">
    <property type="protein sequence ID" value="CAJ1499308.1"/>
    <property type="molecule type" value="Genomic_DNA"/>
</dbReference>
<evidence type="ECO:0000313" key="11">
    <source>
        <dbReference type="Proteomes" id="UP001190465"/>
    </source>
</evidence>
<dbReference type="PROSITE" id="PS50125">
    <property type="entry name" value="GUANYLATE_CYCLASE_2"/>
    <property type="match status" value="1"/>
</dbReference>
<dbReference type="PANTHER" id="PTHR43081">
    <property type="entry name" value="ADENYLATE CYCLASE, TERMINAL-DIFFERENTIATION SPECIFIC-RELATED"/>
    <property type="match status" value="1"/>
</dbReference>
<keyword evidence="6 7" id="KW-0472">Membrane</keyword>
<dbReference type="Gene3D" id="6.10.340.10">
    <property type="match status" value="1"/>
</dbReference>
<dbReference type="PANTHER" id="PTHR43081:SF17">
    <property type="entry name" value="BLL5647 PROTEIN"/>
    <property type="match status" value="1"/>
</dbReference>
<feature type="domain" description="HAMP" evidence="9">
    <location>
        <begin position="277"/>
        <end position="329"/>
    </location>
</feature>
<comment type="subcellular location">
    <subcellularLocation>
        <location evidence="1">Cell membrane</location>
        <topology evidence="1">Multi-pass membrane protein</topology>
    </subcellularLocation>
</comment>
<keyword evidence="11" id="KW-1185">Reference proteome</keyword>
<accession>A0ABM9LHT1</accession>
<reference evidence="10 11" key="1">
    <citation type="submission" date="2023-08" db="EMBL/GenBank/DDBJ databases">
        <authorList>
            <person name="Folkvardsen B D."/>
            <person name="Norman A."/>
        </authorList>
    </citation>
    <scope>NUCLEOTIDE SEQUENCE [LARGE SCALE GENOMIC DNA]</scope>
    <source>
        <strain evidence="10 11">Mu0053</strain>
    </source>
</reference>
<dbReference type="CDD" id="cd06225">
    <property type="entry name" value="HAMP"/>
    <property type="match status" value="1"/>
</dbReference>
<evidence type="ECO:0000259" key="9">
    <source>
        <dbReference type="PROSITE" id="PS50885"/>
    </source>
</evidence>
<feature type="transmembrane region" description="Helical" evidence="7">
    <location>
        <begin position="251"/>
        <end position="278"/>
    </location>
</feature>
<dbReference type="InterPro" id="IPR001054">
    <property type="entry name" value="A/G_cyclase"/>
</dbReference>
<dbReference type="InterPro" id="IPR029787">
    <property type="entry name" value="Nucleotide_cyclase"/>
</dbReference>
<evidence type="ECO:0000256" key="6">
    <source>
        <dbReference type="ARBA" id="ARBA00023136"/>
    </source>
</evidence>
<dbReference type="InterPro" id="IPR050697">
    <property type="entry name" value="Adenylyl/Guanylyl_Cyclase_3/4"/>
</dbReference>
<evidence type="ECO:0000256" key="3">
    <source>
        <dbReference type="ARBA" id="ARBA00022475"/>
    </source>
</evidence>
<dbReference type="PROSITE" id="PS50885">
    <property type="entry name" value="HAMP"/>
    <property type="match status" value="1"/>
</dbReference>
<protein>
    <submittedName>
        <fullName evidence="10">Adenylate/guanylate cyclase domain-containing protein</fullName>
    </submittedName>
</protein>
<feature type="transmembrane region" description="Helical" evidence="7">
    <location>
        <begin position="169"/>
        <end position="190"/>
    </location>
</feature>
<evidence type="ECO:0000256" key="1">
    <source>
        <dbReference type="ARBA" id="ARBA00004651"/>
    </source>
</evidence>
<keyword evidence="4 7" id="KW-0812">Transmembrane</keyword>
<dbReference type="SUPFAM" id="SSF158472">
    <property type="entry name" value="HAMP domain-like"/>
    <property type="match status" value="1"/>
</dbReference>
<evidence type="ECO:0000256" key="4">
    <source>
        <dbReference type="ARBA" id="ARBA00022692"/>
    </source>
</evidence>
<dbReference type="RefSeq" id="WP_308481629.1">
    <property type="nucleotide sequence ID" value="NZ_OY726397.1"/>
</dbReference>
<evidence type="ECO:0000256" key="5">
    <source>
        <dbReference type="ARBA" id="ARBA00022989"/>
    </source>
</evidence>
<feature type="transmembrane region" description="Helical" evidence="7">
    <location>
        <begin position="52"/>
        <end position="77"/>
    </location>
</feature>
<gene>
    <name evidence="10" type="ORF">MU0053_001380</name>
</gene>
<dbReference type="SMART" id="SM00044">
    <property type="entry name" value="CYCc"/>
    <property type="match status" value="1"/>
</dbReference>
<dbReference type="SMART" id="SM00304">
    <property type="entry name" value="HAMP"/>
    <property type="match status" value="1"/>
</dbReference>
<dbReference type="Pfam" id="PF00211">
    <property type="entry name" value="Guanylate_cyc"/>
    <property type="match status" value="1"/>
</dbReference>
<keyword evidence="5 7" id="KW-1133">Transmembrane helix</keyword>
<evidence type="ECO:0000313" key="10">
    <source>
        <dbReference type="EMBL" id="CAJ1499308.1"/>
    </source>
</evidence>
<feature type="transmembrane region" description="Helical" evidence="7">
    <location>
        <begin position="142"/>
        <end position="163"/>
    </location>
</feature>